<dbReference type="OrthoDB" id="7021410at2"/>
<proteinExistence type="predicted"/>
<feature type="transmembrane region" description="Helical" evidence="1">
    <location>
        <begin position="24"/>
        <end position="44"/>
    </location>
</feature>
<evidence type="ECO:0008006" key="4">
    <source>
        <dbReference type="Google" id="ProtNLM"/>
    </source>
</evidence>
<dbReference type="InterPro" id="IPR022584">
    <property type="entry name" value="DUF2937"/>
</dbReference>
<name>Q0A562_ALKEH</name>
<keyword evidence="3" id="KW-1185">Reference proteome</keyword>
<dbReference type="KEGG" id="aeh:Mlg_2685"/>
<evidence type="ECO:0000256" key="1">
    <source>
        <dbReference type="SAM" id="Phobius"/>
    </source>
</evidence>
<evidence type="ECO:0000313" key="2">
    <source>
        <dbReference type="EMBL" id="ABI58025.1"/>
    </source>
</evidence>
<dbReference type="InterPro" id="IPR016917">
    <property type="entry name" value="UCP029393"/>
</dbReference>
<dbReference type="Proteomes" id="UP000001962">
    <property type="component" value="Chromosome"/>
</dbReference>
<dbReference type="PIRSF" id="PIRSF029393">
    <property type="entry name" value="UCP029393"/>
    <property type="match status" value="1"/>
</dbReference>
<keyword evidence="1" id="KW-1133">Transmembrane helix</keyword>
<protein>
    <recommendedName>
        <fullName evidence="4">DUF2937 domain-containing protein</fullName>
    </recommendedName>
</protein>
<keyword evidence="1" id="KW-0472">Membrane</keyword>
<dbReference type="HOGENOM" id="CLU_119061_0_0_6"/>
<sequence>MLGAGVAVATGQLRYAAMSLFANYLRLLLFFSAALIGVQVPGFVDQYGQSLQARHAESGRSLAAFQQDAERYFEGDMARLIEHYRRSSDPVFHDGGASLQSLYDRHRALAEALAAYQSSPLQAYWQALVAPVADVREQTWTAYAYVIRLSPVAIGFGAALGVLAALLGELTLRSACALPALFGRRPGHRPDGANS</sequence>
<gene>
    <name evidence="2" type="ordered locus">Mlg_2685</name>
</gene>
<dbReference type="AlphaFoldDB" id="Q0A562"/>
<organism evidence="2 3">
    <name type="scientific">Alkalilimnicola ehrlichii (strain ATCC BAA-1101 / DSM 17681 / MLHE-1)</name>
    <dbReference type="NCBI Taxonomy" id="187272"/>
    <lineage>
        <taxon>Bacteria</taxon>
        <taxon>Pseudomonadati</taxon>
        <taxon>Pseudomonadota</taxon>
        <taxon>Gammaproteobacteria</taxon>
        <taxon>Chromatiales</taxon>
        <taxon>Ectothiorhodospiraceae</taxon>
        <taxon>Alkalilimnicola</taxon>
    </lineage>
</organism>
<evidence type="ECO:0000313" key="3">
    <source>
        <dbReference type="Proteomes" id="UP000001962"/>
    </source>
</evidence>
<accession>Q0A562</accession>
<dbReference type="Pfam" id="PF11157">
    <property type="entry name" value="DUF2937"/>
    <property type="match status" value="1"/>
</dbReference>
<reference evidence="3" key="1">
    <citation type="submission" date="2006-08" db="EMBL/GenBank/DDBJ databases">
        <title>Complete sequence of Alkalilimnicola ehrilichei MLHE-1.</title>
        <authorList>
            <person name="Copeland A."/>
            <person name="Lucas S."/>
            <person name="Lapidus A."/>
            <person name="Barry K."/>
            <person name="Detter J.C."/>
            <person name="Glavina del Rio T."/>
            <person name="Hammon N."/>
            <person name="Israni S."/>
            <person name="Dalin E."/>
            <person name="Tice H."/>
            <person name="Pitluck S."/>
            <person name="Sims D."/>
            <person name="Brettin T."/>
            <person name="Bruce D."/>
            <person name="Han C."/>
            <person name="Tapia R."/>
            <person name="Gilna P."/>
            <person name="Schmutz J."/>
            <person name="Larimer F."/>
            <person name="Land M."/>
            <person name="Hauser L."/>
            <person name="Kyrpides N."/>
            <person name="Mikhailova N."/>
            <person name="Oremland R.S."/>
            <person name="Hoeft S.E."/>
            <person name="Switzer-Blum J."/>
            <person name="Kulp T."/>
            <person name="King G."/>
            <person name="Tabita R."/>
            <person name="Witte B."/>
            <person name="Santini J.M."/>
            <person name="Basu P."/>
            <person name="Hollibaugh J.T."/>
            <person name="Xie G."/>
            <person name="Stolz J.F."/>
            <person name="Richardson P."/>
        </authorList>
    </citation>
    <scope>NUCLEOTIDE SEQUENCE [LARGE SCALE GENOMIC DNA]</scope>
    <source>
        <strain evidence="3">ATCC BAA-1101 / DSM 17681 / MLHE-1</strain>
    </source>
</reference>
<keyword evidence="1" id="KW-0812">Transmembrane</keyword>
<dbReference type="eggNOG" id="ENOG5032YDB">
    <property type="taxonomic scope" value="Bacteria"/>
</dbReference>
<dbReference type="EMBL" id="CP000453">
    <property type="protein sequence ID" value="ABI58025.1"/>
    <property type="molecule type" value="Genomic_DNA"/>
</dbReference>
<feature type="transmembrane region" description="Helical" evidence="1">
    <location>
        <begin position="145"/>
        <end position="167"/>
    </location>
</feature>